<comment type="subcellular location">
    <subcellularLocation>
        <location evidence="1">Cell membrane</location>
        <topology evidence="1">Multi-pass membrane protein</topology>
    </subcellularLocation>
</comment>
<evidence type="ECO:0000256" key="3">
    <source>
        <dbReference type="ARBA" id="ARBA00022475"/>
    </source>
</evidence>
<dbReference type="PANTHER" id="PTHR33452:SF1">
    <property type="entry name" value="INNER MEMBRANE PROTEIN YPHA-RELATED"/>
    <property type="match status" value="1"/>
</dbReference>
<dbReference type="EMBL" id="JAIRBC010000013">
    <property type="protein sequence ID" value="MCG2461165.1"/>
    <property type="molecule type" value="Genomic_DNA"/>
</dbReference>
<feature type="transmembrane region" description="Helical" evidence="7">
    <location>
        <begin position="116"/>
        <end position="135"/>
    </location>
</feature>
<feature type="transmembrane region" description="Helical" evidence="7">
    <location>
        <begin position="21"/>
        <end position="37"/>
    </location>
</feature>
<evidence type="ECO:0000313" key="9">
    <source>
        <dbReference type="Proteomes" id="UP001200642"/>
    </source>
</evidence>
<dbReference type="AlphaFoldDB" id="A0AAE3EU50"/>
<keyword evidence="9" id="KW-1185">Reference proteome</keyword>
<evidence type="ECO:0000313" key="8">
    <source>
        <dbReference type="EMBL" id="MCG2461165.1"/>
    </source>
</evidence>
<proteinExistence type="inferred from homology"/>
<organism evidence="8 9">
    <name type="scientific">Cerina litoralis</name>
    <dbReference type="NCBI Taxonomy" id="2874477"/>
    <lineage>
        <taxon>Bacteria</taxon>
        <taxon>Pseudomonadati</taxon>
        <taxon>Bacteroidota</taxon>
        <taxon>Flavobacteriia</taxon>
        <taxon>Flavobacteriales</taxon>
        <taxon>Flavobacteriaceae</taxon>
        <taxon>Cerina</taxon>
    </lineage>
</organism>
<evidence type="ECO:0000256" key="1">
    <source>
        <dbReference type="ARBA" id="ARBA00004651"/>
    </source>
</evidence>
<protein>
    <submittedName>
        <fullName evidence="8">DoxX family protein</fullName>
    </submittedName>
</protein>
<comment type="similarity">
    <text evidence="2">Belongs to the DoxX family.</text>
</comment>
<evidence type="ECO:0000256" key="5">
    <source>
        <dbReference type="ARBA" id="ARBA00022989"/>
    </source>
</evidence>
<evidence type="ECO:0000256" key="6">
    <source>
        <dbReference type="ARBA" id="ARBA00023136"/>
    </source>
</evidence>
<keyword evidence="4 7" id="KW-0812">Transmembrane</keyword>
<accession>A0AAE3EU50</accession>
<evidence type="ECO:0000256" key="2">
    <source>
        <dbReference type="ARBA" id="ARBA00006679"/>
    </source>
</evidence>
<feature type="transmembrane region" description="Helical" evidence="7">
    <location>
        <begin position="85"/>
        <end position="104"/>
    </location>
</feature>
<dbReference type="PANTHER" id="PTHR33452">
    <property type="entry name" value="OXIDOREDUCTASE CATD-RELATED"/>
    <property type="match status" value="1"/>
</dbReference>
<dbReference type="Pfam" id="PF07681">
    <property type="entry name" value="DoxX"/>
    <property type="match status" value="1"/>
</dbReference>
<evidence type="ECO:0000256" key="7">
    <source>
        <dbReference type="SAM" id="Phobius"/>
    </source>
</evidence>
<dbReference type="RefSeq" id="WP_317902312.1">
    <property type="nucleotide sequence ID" value="NZ_JAIRBC010000013.1"/>
</dbReference>
<sequence length="149" mass="16589">MKGTLDFLVRKWNMGHDTGLLIFRLVLGIVLIYGHGFKKMSVILSGQEIQFLDPIGIGASTSFYLAAFAEGICSILLILGLFSRIATLILSMNFLVIVIFHAFMVGDGFAILELRFLYLFSFIALTLTGPGKWSLDYILFQGNNKLDKT</sequence>
<dbReference type="InterPro" id="IPR051907">
    <property type="entry name" value="DoxX-like_oxidoreductase"/>
</dbReference>
<reference evidence="8" key="1">
    <citation type="submission" date="2023-02" db="EMBL/GenBank/DDBJ databases">
        <title>Genome of Flavobacteriaceae gen. nov. sp. strain F89.</title>
        <authorList>
            <person name="Wang Y."/>
        </authorList>
    </citation>
    <scope>NUCLEOTIDE SEQUENCE</scope>
    <source>
        <strain evidence="8">F89</strain>
    </source>
</reference>
<evidence type="ECO:0000256" key="4">
    <source>
        <dbReference type="ARBA" id="ARBA00022692"/>
    </source>
</evidence>
<comment type="caution">
    <text evidence="8">The sequence shown here is derived from an EMBL/GenBank/DDBJ whole genome shotgun (WGS) entry which is preliminary data.</text>
</comment>
<dbReference type="Proteomes" id="UP001200642">
    <property type="component" value="Unassembled WGS sequence"/>
</dbReference>
<keyword evidence="6 7" id="KW-0472">Membrane</keyword>
<feature type="transmembrane region" description="Helical" evidence="7">
    <location>
        <begin position="57"/>
        <end position="78"/>
    </location>
</feature>
<gene>
    <name evidence="8" type="ORF">K8352_10435</name>
</gene>
<dbReference type="GO" id="GO:0005886">
    <property type="term" value="C:plasma membrane"/>
    <property type="evidence" value="ECO:0007669"/>
    <property type="project" value="UniProtKB-SubCell"/>
</dbReference>
<keyword evidence="5 7" id="KW-1133">Transmembrane helix</keyword>
<dbReference type="InterPro" id="IPR032808">
    <property type="entry name" value="DoxX"/>
</dbReference>
<keyword evidence="3" id="KW-1003">Cell membrane</keyword>
<name>A0AAE3EU50_9FLAO</name>